<dbReference type="SUPFAM" id="SSF50249">
    <property type="entry name" value="Nucleic acid-binding proteins"/>
    <property type="match status" value="1"/>
</dbReference>
<keyword evidence="4" id="KW-1185">Reference proteome</keyword>
<evidence type="ECO:0000313" key="4">
    <source>
        <dbReference type="Proteomes" id="UP000605086"/>
    </source>
</evidence>
<sequence length="139" mass="15194">MTGVPPTDRPDLSTLSPRARFLAHCAKGELAFQRDPATGRAIFYPRMAAPGSGAEHPPWEVSAGIGTVYSTTCVRSRDGDHNVALIDMEEGFRLLSRVEGTAPDAVRIGQRVRVRMRTDDGEDPYPVFDPVTDLRDGAR</sequence>
<evidence type="ECO:0000259" key="2">
    <source>
        <dbReference type="Pfam" id="PF01796"/>
    </source>
</evidence>
<accession>A0ABX2KL82</accession>
<feature type="domain" description="ChsH2 C-terminal OB-fold" evidence="2">
    <location>
        <begin position="59"/>
        <end position="117"/>
    </location>
</feature>
<reference evidence="3 4" key="1">
    <citation type="submission" date="2019-10" db="EMBL/GenBank/DDBJ databases">
        <title>Genome sequence of Azospirillum melinis.</title>
        <authorList>
            <person name="Ambrosini A."/>
            <person name="Sant'Anna F.H."/>
            <person name="Cassan F.D."/>
            <person name="Souza E.M."/>
            <person name="Passaglia L.M.P."/>
        </authorList>
    </citation>
    <scope>NUCLEOTIDE SEQUENCE [LARGE SCALE GENOMIC DNA]</scope>
    <source>
        <strain evidence="3 4">TMCY0552</strain>
    </source>
</reference>
<dbReference type="RefSeq" id="WP_174474327.1">
    <property type="nucleotide sequence ID" value="NZ_JAGINN010000022.1"/>
</dbReference>
<gene>
    <name evidence="3" type="ORF">GBZ48_29780</name>
</gene>
<dbReference type="InterPro" id="IPR052513">
    <property type="entry name" value="Thioester_dehydratase-like"/>
</dbReference>
<proteinExistence type="predicted"/>
<dbReference type="Proteomes" id="UP000605086">
    <property type="component" value="Unassembled WGS sequence"/>
</dbReference>
<dbReference type="PANTHER" id="PTHR34075">
    <property type="entry name" value="BLR3430 PROTEIN"/>
    <property type="match status" value="1"/>
</dbReference>
<comment type="caution">
    <text evidence="3">The sequence shown here is derived from an EMBL/GenBank/DDBJ whole genome shotgun (WGS) entry which is preliminary data.</text>
</comment>
<dbReference type="InterPro" id="IPR002878">
    <property type="entry name" value="ChsH2_C"/>
</dbReference>
<dbReference type="PANTHER" id="PTHR34075:SF5">
    <property type="entry name" value="BLR3430 PROTEIN"/>
    <property type="match status" value="1"/>
</dbReference>
<dbReference type="EMBL" id="WHOS01000063">
    <property type="protein sequence ID" value="NUB03418.1"/>
    <property type="molecule type" value="Genomic_DNA"/>
</dbReference>
<dbReference type="Pfam" id="PF01796">
    <property type="entry name" value="OB_ChsH2_C"/>
    <property type="match status" value="1"/>
</dbReference>
<evidence type="ECO:0000256" key="1">
    <source>
        <dbReference type="SAM" id="MobiDB-lite"/>
    </source>
</evidence>
<name>A0ABX2KL82_9PROT</name>
<dbReference type="InterPro" id="IPR012340">
    <property type="entry name" value="NA-bd_OB-fold"/>
</dbReference>
<organism evidence="3 4">
    <name type="scientific">Azospirillum melinis</name>
    <dbReference type="NCBI Taxonomy" id="328839"/>
    <lineage>
        <taxon>Bacteria</taxon>
        <taxon>Pseudomonadati</taxon>
        <taxon>Pseudomonadota</taxon>
        <taxon>Alphaproteobacteria</taxon>
        <taxon>Rhodospirillales</taxon>
        <taxon>Azospirillaceae</taxon>
        <taxon>Azospirillum</taxon>
    </lineage>
</organism>
<evidence type="ECO:0000313" key="3">
    <source>
        <dbReference type="EMBL" id="NUB03418.1"/>
    </source>
</evidence>
<protein>
    <recommendedName>
        <fullName evidence="2">ChsH2 C-terminal OB-fold domain-containing protein</fullName>
    </recommendedName>
</protein>
<feature type="region of interest" description="Disordered" evidence="1">
    <location>
        <begin position="119"/>
        <end position="139"/>
    </location>
</feature>